<protein>
    <recommendedName>
        <fullName evidence="10">TrbI/VirB10 family protein</fullName>
    </recommendedName>
</protein>
<evidence type="ECO:0000313" key="8">
    <source>
        <dbReference type="EMBL" id="AGY57958.1"/>
    </source>
</evidence>
<evidence type="ECO:0000256" key="3">
    <source>
        <dbReference type="ARBA" id="ARBA00022692"/>
    </source>
</evidence>
<dbReference type="GO" id="GO:0016020">
    <property type="term" value="C:membrane"/>
    <property type="evidence" value="ECO:0007669"/>
    <property type="project" value="UniProtKB-SubCell"/>
</dbReference>
<evidence type="ECO:0008006" key="10">
    <source>
        <dbReference type="Google" id="ProtNLM"/>
    </source>
</evidence>
<comment type="subcellular location">
    <subcellularLocation>
        <location evidence="1">Membrane</location>
        <topology evidence="1">Single-pass membrane protein</topology>
    </subcellularLocation>
</comment>
<dbReference type="HOGENOM" id="CLU_679273_0_0_3"/>
<organism evidence="8 9">
    <name type="scientific">Gloeobacter kilaueensis (strain ATCC BAA-2537 / CCAP 1431/1 / ULC 316 / JS1)</name>
    <dbReference type="NCBI Taxonomy" id="1183438"/>
    <lineage>
        <taxon>Bacteria</taxon>
        <taxon>Bacillati</taxon>
        <taxon>Cyanobacteriota</taxon>
        <taxon>Cyanophyceae</taxon>
        <taxon>Gloeobacterales</taxon>
        <taxon>Gloeobacteraceae</taxon>
        <taxon>Gloeobacter</taxon>
    </lineage>
</organism>
<evidence type="ECO:0000256" key="5">
    <source>
        <dbReference type="ARBA" id="ARBA00023136"/>
    </source>
</evidence>
<evidence type="ECO:0000256" key="1">
    <source>
        <dbReference type="ARBA" id="ARBA00004167"/>
    </source>
</evidence>
<reference evidence="8 9" key="1">
    <citation type="journal article" date="2013" name="PLoS ONE">
        <title>Cultivation and Complete Genome Sequencing of Gloeobacter kilaueensis sp. nov., from a Lava Cave in Kilauea Caldera, Hawai'i.</title>
        <authorList>
            <person name="Saw J.H."/>
            <person name="Schatz M."/>
            <person name="Brown M.V."/>
            <person name="Kunkel D.D."/>
            <person name="Foster J.S."/>
            <person name="Shick H."/>
            <person name="Christensen S."/>
            <person name="Hou S."/>
            <person name="Wan X."/>
            <person name="Donachie S.P."/>
        </authorList>
    </citation>
    <scope>NUCLEOTIDE SEQUENCE [LARGE SCALE GENOMIC DNA]</scope>
    <source>
        <strain evidence="9">JS</strain>
    </source>
</reference>
<evidence type="ECO:0000256" key="6">
    <source>
        <dbReference type="SAM" id="MobiDB-lite"/>
    </source>
</evidence>
<name>U5QGG4_GLOK1</name>
<dbReference type="Pfam" id="PF03743">
    <property type="entry name" value="TrbI"/>
    <property type="match status" value="1"/>
</dbReference>
<dbReference type="STRING" id="1183438.GKIL_1712"/>
<keyword evidence="5 7" id="KW-0472">Membrane</keyword>
<evidence type="ECO:0000256" key="4">
    <source>
        <dbReference type="ARBA" id="ARBA00022989"/>
    </source>
</evidence>
<dbReference type="Gene3D" id="2.40.128.260">
    <property type="entry name" value="Type IV secretion system, VirB10/TraB/TrbI"/>
    <property type="match status" value="1"/>
</dbReference>
<feature type="region of interest" description="Disordered" evidence="6">
    <location>
        <begin position="83"/>
        <end position="127"/>
    </location>
</feature>
<sequence length="405" mass="42640">MNSSQLEQIRNGFASAASAVKAQEASRVSVVKRFFTRLEDNDEDGLPVRRWLWGRILLVGGGGAAMSALLLLALVRSAGGPAHHRTARAARPARSEPTMSSQPARPVQPAPATSLAPSLPPPSQLRAPVLPQQRIPRIQSLPPTPVTYRLPALPSPALAAREDKDAALTKLLKRRAQTRPLYVADETGRLGNATGIASMSAGVSQQQVPSPRRRLTAGTEIPARLTQGLAGFGANAPVFAEVAAPVSLDGEVLIPTGSRLVGAVSDLQAGRVEITFATLVTPGGIERSLDGVVAMQGTQSGLAAEVSDPLSPKGFDTFLTNTLTAAGQQLTQPLSSYTYGGAAGSYGALNNAPIEQRLLGSVLQGIGSTVQQSGRYQKSETRRQPIQFKVPPTDFVIRLTKGMDF</sequence>
<dbReference type="InterPro" id="IPR005498">
    <property type="entry name" value="T4SS_VirB10/TraB/TrbI"/>
</dbReference>
<dbReference type="RefSeq" id="WP_023173078.1">
    <property type="nucleotide sequence ID" value="NC_022600.1"/>
</dbReference>
<dbReference type="InterPro" id="IPR042217">
    <property type="entry name" value="T4SS_VirB10/TrbI"/>
</dbReference>
<accession>U5QGG4</accession>
<evidence type="ECO:0000256" key="2">
    <source>
        <dbReference type="ARBA" id="ARBA00010265"/>
    </source>
</evidence>
<keyword evidence="9" id="KW-1185">Reference proteome</keyword>
<proteinExistence type="inferred from homology"/>
<evidence type="ECO:0000313" key="9">
    <source>
        <dbReference type="Proteomes" id="UP000017396"/>
    </source>
</evidence>
<dbReference type="AlphaFoldDB" id="U5QGG4"/>
<evidence type="ECO:0000256" key="7">
    <source>
        <dbReference type="SAM" id="Phobius"/>
    </source>
</evidence>
<feature type="transmembrane region" description="Helical" evidence="7">
    <location>
        <begin position="52"/>
        <end position="75"/>
    </location>
</feature>
<keyword evidence="3 7" id="KW-0812">Transmembrane</keyword>
<gene>
    <name evidence="8" type="ORF">GKIL_1712</name>
</gene>
<keyword evidence="4 7" id="KW-1133">Transmembrane helix</keyword>
<dbReference type="Proteomes" id="UP000017396">
    <property type="component" value="Chromosome"/>
</dbReference>
<dbReference type="EMBL" id="CP003587">
    <property type="protein sequence ID" value="AGY57958.1"/>
    <property type="molecule type" value="Genomic_DNA"/>
</dbReference>
<comment type="similarity">
    <text evidence="2">Belongs to the TrbI/VirB10 family.</text>
</comment>
<dbReference type="KEGG" id="glj:GKIL_1712"/>